<comment type="similarity">
    <text evidence="2">Belongs to the ATP12 family.</text>
</comment>
<dbReference type="HOGENOM" id="CLU_047893_1_0_1"/>
<evidence type="ECO:0000256" key="5">
    <source>
        <dbReference type="ARBA" id="ARBA00023186"/>
    </source>
</evidence>
<dbReference type="GO" id="GO:0005739">
    <property type="term" value="C:mitochondrion"/>
    <property type="evidence" value="ECO:0007669"/>
    <property type="project" value="UniProtKB-SubCell"/>
</dbReference>
<reference evidence="6 7" key="1">
    <citation type="journal article" date="2014" name="BMC Genomics">
        <title>Adaptive genomic structural variation in the grape powdery mildew pathogen, Erysiphe necator.</title>
        <authorList>
            <person name="Jones L."/>
            <person name="Riaz S."/>
            <person name="Morales-Cruz A."/>
            <person name="Amrine K.C."/>
            <person name="McGuire B."/>
            <person name="Gubler W.D."/>
            <person name="Walker M.A."/>
            <person name="Cantu D."/>
        </authorList>
    </citation>
    <scope>NUCLEOTIDE SEQUENCE [LARGE SCALE GENOMIC DNA]</scope>
    <source>
        <strain evidence="7">c</strain>
    </source>
</reference>
<evidence type="ECO:0000256" key="4">
    <source>
        <dbReference type="ARBA" id="ARBA00023128"/>
    </source>
</evidence>
<dbReference type="AlphaFoldDB" id="A0A0B1P644"/>
<dbReference type="STRING" id="52586.A0A0B1P644"/>
<dbReference type="Pfam" id="PF07542">
    <property type="entry name" value="ATP12"/>
    <property type="match status" value="1"/>
</dbReference>
<comment type="subcellular location">
    <subcellularLocation>
        <location evidence="1">Mitochondrion</location>
    </subcellularLocation>
</comment>
<dbReference type="InterPro" id="IPR023335">
    <property type="entry name" value="ATP12_ortho_dom_sf"/>
</dbReference>
<dbReference type="GO" id="GO:0033615">
    <property type="term" value="P:mitochondrial proton-transporting ATP synthase complex assembly"/>
    <property type="evidence" value="ECO:0007669"/>
    <property type="project" value="TreeGrafter"/>
</dbReference>
<evidence type="ECO:0000313" key="6">
    <source>
        <dbReference type="EMBL" id="KHJ34167.1"/>
    </source>
</evidence>
<dbReference type="Gene3D" id="3.30.2180.10">
    <property type="entry name" value="ATP12-like"/>
    <property type="match status" value="1"/>
</dbReference>
<accession>A0A0B1P644</accession>
<sequence>MLLNRCKFNMSLYSSSRPQYNTFYHRCKTSTNVPFFLPTNTSPISIGCVRSKATTICQNYDENFRKRRKNNRSNKDQKRFWDKVHVREVDNGLQIYLDNRPLRRSNSKTLTIPSTKPHLATAIASEWDFLESTRNALKPHLTPLTSLVSRALDIVESDIADKTNNINSGAIRDTIVESLLRYLDTDSILCWVPTPYEIPSYENHVSRIEPLRNIQQQSAQPIIDFLEKKLWPGANLNPSLDEYSIIPITQSPETRQIIRNWVYGLNAFNLAALERGTLAGKGILVAARLVAEWGEDFRHLFGNDHEMNKFGIEEAAIAASLESEWQIKMWGLVEDTHDVEREDLRRQFGSVVLLVSGS</sequence>
<proteinExistence type="inferred from homology"/>
<evidence type="ECO:0000313" key="7">
    <source>
        <dbReference type="Proteomes" id="UP000030854"/>
    </source>
</evidence>
<keyword evidence="4" id="KW-0496">Mitochondrion</keyword>
<dbReference type="InterPro" id="IPR011419">
    <property type="entry name" value="ATP12_ATP_synth-F1-assembly"/>
</dbReference>
<dbReference type="PANTHER" id="PTHR21013:SF10">
    <property type="entry name" value="ATP SYNTHASE MITOCHONDRIAL F1 COMPLEX ASSEMBLY FACTOR 2"/>
    <property type="match status" value="1"/>
</dbReference>
<evidence type="ECO:0000256" key="2">
    <source>
        <dbReference type="ARBA" id="ARBA00008231"/>
    </source>
</evidence>
<comment type="caution">
    <text evidence="6">The sequence shown here is derived from an EMBL/GenBank/DDBJ whole genome shotgun (WGS) entry which is preliminary data.</text>
</comment>
<protein>
    <submittedName>
        <fullName evidence="6">Putative atp synthase mitochondrial f1 complex assembly factor 2</fullName>
    </submittedName>
</protein>
<name>A0A0B1P644_UNCNE</name>
<dbReference type="EMBL" id="JNVN01001006">
    <property type="protein sequence ID" value="KHJ34167.1"/>
    <property type="molecule type" value="Genomic_DNA"/>
</dbReference>
<organism evidence="6 7">
    <name type="scientific">Uncinula necator</name>
    <name type="common">Grape powdery mildew</name>
    <dbReference type="NCBI Taxonomy" id="52586"/>
    <lineage>
        <taxon>Eukaryota</taxon>
        <taxon>Fungi</taxon>
        <taxon>Dikarya</taxon>
        <taxon>Ascomycota</taxon>
        <taxon>Pezizomycotina</taxon>
        <taxon>Leotiomycetes</taxon>
        <taxon>Erysiphales</taxon>
        <taxon>Erysiphaceae</taxon>
        <taxon>Erysiphe</taxon>
    </lineage>
</organism>
<evidence type="ECO:0000256" key="1">
    <source>
        <dbReference type="ARBA" id="ARBA00004173"/>
    </source>
</evidence>
<dbReference type="OMA" id="QGWVMGL"/>
<dbReference type="Proteomes" id="UP000030854">
    <property type="component" value="Unassembled WGS sequence"/>
</dbReference>
<evidence type="ECO:0000256" key="3">
    <source>
        <dbReference type="ARBA" id="ARBA00022946"/>
    </source>
</evidence>
<dbReference type="SUPFAM" id="SSF160909">
    <property type="entry name" value="ATP12-like"/>
    <property type="match status" value="1"/>
</dbReference>
<keyword evidence="5" id="KW-0143">Chaperone</keyword>
<keyword evidence="3" id="KW-0809">Transit peptide</keyword>
<dbReference type="Gene3D" id="1.10.3580.10">
    <property type="entry name" value="ATP12 ATPase"/>
    <property type="match status" value="1"/>
</dbReference>
<dbReference type="InterPro" id="IPR042272">
    <property type="entry name" value="ATP12_ATP_synth-F1-assembly_N"/>
</dbReference>
<keyword evidence="7" id="KW-1185">Reference proteome</keyword>
<gene>
    <name evidence="6" type="ORF">EV44_g5184</name>
</gene>
<dbReference type="PANTHER" id="PTHR21013">
    <property type="entry name" value="ATP SYNTHASE MITOCHONDRIAL F1 COMPLEX ASSEMBLY FACTOR 2/ATP12 PROTEIN, MITOCHONDRIAL PRECURSOR"/>
    <property type="match status" value="1"/>
</dbReference>